<evidence type="ECO:0000256" key="1">
    <source>
        <dbReference type="ARBA" id="ARBA00004613"/>
    </source>
</evidence>
<keyword evidence="2" id="KW-0964">Secreted</keyword>
<evidence type="ECO:0000256" key="3">
    <source>
        <dbReference type="ARBA" id="ARBA00022729"/>
    </source>
</evidence>
<keyword evidence="4" id="KW-1015">Disulfide bond</keyword>
<evidence type="ECO:0000256" key="2">
    <source>
        <dbReference type="ARBA" id="ARBA00022525"/>
    </source>
</evidence>
<organism evidence="8 9">
    <name type="scientific">Oopsacas minuta</name>
    <dbReference type="NCBI Taxonomy" id="111878"/>
    <lineage>
        <taxon>Eukaryota</taxon>
        <taxon>Metazoa</taxon>
        <taxon>Porifera</taxon>
        <taxon>Hexactinellida</taxon>
        <taxon>Hexasterophora</taxon>
        <taxon>Lyssacinosida</taxon>
        <taxon>Leucopsacidae</taxon>
        <taxon>Oopsacas</taxon>
    </lineage>
</organism>
<name>A0AAV7K5X4_9METZ</name>
<evidence type="ECO:0000313" key="8">
    <source>
        <dbReference type="EMBL" id="KAI6656684.1"/>
    </source>
</evidence>
<dbReference type="PROSITE" id="PS51110">
    <property type="entry name" value="SAP_A"/>
    <property type="match status" value="2"/>
</dbReference>
<feature type="domain" description="Saposin A-type" evidence="7">
    <location>
        <begin position="26"/>
        <end position="66"/>
    </location>
</feature>
<evidence type="ECO:0000256" key="6">
    <source>
        <dbReference type="SAM" id="SignalP"/>
    </source>
</evidence>
<sequence>MKFFVFILVAMATIVSCENMQMIELTSAVSSSSNCDVSLWCQDRATAERCDKVSYCTKWIWGDVPVQDLSTSSCDLCKEIFQGVLADNATEIDIICKVFFSDDQNCSAQLHKLIDGETPEKVCHYVGVCPQSADFVVTNAHKFFVSEVQKQPGLPTDDCDLCKEIIQDLLAKNATEIDVICKVFFSNNPNCSAQLHKLIEGETPETVCHRIDICPQSADFSVTNALKFFVSDDECDSCKEIIRDLLDDNATKIDTVCRIFFSADQNCRAELHKLIEGVTPEKFCHRINLCPQSADFVVTNALKFFVSEVQKQPGLPTDECDVCKQIIDLLLNNTDTFKKILEGLCGKVKTIKIPCDFLVDEIISILNKQNSTTLCSDIKLCSLPPPQLLGADMCTRGPAYWCASLSNAKECNALEFCEEKYWM</sequence>
<keyword evidence="5" id="KW-0325">Glycoprotein</keyword>
<keyword evidence="9" id="KW-1185">Reference proteome</keyword>
<proteinExistence type="predicted"/>
<keyword evidence="3 6" id="KW-0732">Signal</keyword>
<dbReference type="PROSITE" id="PS51257">
    <property type="entry name" value="PROKAR_LIPOPROTEIN"/>
    <property type="match status" value="1"/>
</dbReference>
<dbReference type="InterPro" id="IPR051428">
    <property type="entry name" value="Sphingo_Act-Surfact_Prot"/>
</dbReference>
<dbReference type="SUPFAM" id="SSF47862">
    <property type="entry name" value="Saposin"/>
    <property type="match status" value="3"/>
</dbReference>
<dbReference type="InterPro" id="IPR003119">
    <property type="entry name" value="SAP_A"/>
</dbReference>
<feature type="domain" description="Saposin A-type" evidence="7">
    <location>
        <begin position="387"/>
        <end position="423"/>
    </location>
</feature>
<dbReference type="PANTHER" id="PTHR11480">
    <property type="entry name" value="SAPOSIN-RELATED"/>
    <property type="match status" value="1"/>
</dbReference>
<dbReference type="AlphaFoldDB" id="A0AAV7K5X4"/>
<dbReference type="EMBL" id="JAKMXF010000133">
    <property type="protein sequence ID" value="KAI6656684.1"/>
    <property type="molecule type" value="Genomic_DNA"/>
</dbReference>
<feature type="chain" id="PRO_5043440152" evidence="6">
    <location>
        <begin position="18"/>
        <end position="423"/>
    </location>
</feature>
<evidence type="ECO:0000256" key="4">
    <source>
        <dbReference type="ARBA" id="ARBA00023157"/>
    </source>
</evidence>
<dbReference type="Proteomes" id="UP001165289">
    <property type="component" value="Unassembled WGS sequence"/>
</dbReference>
<evidence type="ECO:0000313" key="9">
    <source>
        <dbReference type="Proteomes" id="UP001165289"/>
    </source>
</evidence>
<dbReference type="GO" id="GO:0005576">
    <property type="term" value="C:extracellular region"/>
    <property type="evidence" value="ECO:0007669"/>
    <property type="project" value="UniProtKB-SubCell"/>
</dbReference>
<dbReference type="SMART" id="SM00162">
    <property type="entry name" value="SAPA"/>
    <property type="match status" value="2"/>
</dbReference>
<dbReference type="Pfam" id="PF02199">
    <property type="entry name" value="SapA"/>
    <property type="match status" value="1"/>
</dbReference>
<dbReference type="InterPro" id="IPR011001">
    <property type="entry name" value="Saposin-like"/>
</dbReference>
<comment type="subcellular location">
    <subcellularLocation>
        <location evidence="1">Secreted</location>
    </subcellularLocation>
</comment>
<reference evidence="8 9" key="1">
    <citation type="journal article" date="2023" name="BMC Biol.">
        <title>The compact genome of the sponge Oopsacas minuta (Hexactinellida) is lacking key metazoan core genes.</title>
        <authorList>
            <person name="Santini S."/>
            <person name="Schenkelaars Q."/>
            <person name="Jourda C."/>
            <person name="Duchesne M."/>
            <person name="Belahbib H."/>
            <person name="Rocher C."/>
            <person name="Selva M."/>
            <person name="Riesgo A."/>
            <person name="Vervoort M."/>
            <person name="Leys S.P."/>
            <person name="Kodjabachian L."/>
            <person name="Le Bivic A."/>
            <person name="Borchiellini C."/>
            <person name="Claverie J.M."/>
            <person name="Renard E."/>
        </authorList>
    </citation>
    <scope>NUCLEOTIDE SEQUENCE [LARGE SCALE GENOMIC DNA]</scope>
    <source>
        <strain evidence="8">SPO-2</strain>
    </source>
</reference>
<accession>A0AAV7K5X4</accession>
<comment type="caution">
    <text evidence="8">The sequence shown here is derived from an EMBL/GenBank/DDBJ whole genome shotgun (WGS) entry which is preliminary data.</text>
</comment>
<gene>
    <name evidence="8" type="ORF">LOD99_15990</name>
</gene>
<evidence type="ECO:0000259" key="7">
    <source>
        <dbReference type="PROSITE" id="PS51110"/>
    </source>
</evidence>
<dbReference type="Gene3D" id="1.10.225.10">
    <property type="entry name" value="Saposin-like"/>
    <property type="match status" value="1"/>
</dbReference>
<evidence type="ECO:0000256" key="5">
    <source>
        <dbReference type="ARBA" id="ARBA00023180"/>
    </source>
</evidence>
<protein>
    <submittedName>
        <fullName evidence="8">Proactivator polypeptide-like 1</fullName>
    </submittedName>
</protein>
<feature type="signal peptide" evidence="6">
    <location>
        <begin position="1"/>
        <end position="17"/>
    </location>
</feature>